<dbReference type="Pfam" id="PF08241">
    <property type="entry name" value="Methyltransf_11"/>
    <property type="match status" value="1"/>
</dbReference>
<dbReference type="GO" id="GO:0008757">
    <property type="term" value="F:S-adenosylmethionine-dependent methyltransferase activity"/>
    <property type="evidence" value="ECO:0007669"/>
    <property type="project" value="InterPro"/>
</dbReference>
<evidence type="ECO:0000313" key="3">
    <source>
        <dbReference type="EMBL" id="RJO70734.1"/>
    </source>
</evidence>
<dbReference type="AlphaFoldDB" id="A0A3A4K2Q9"/>
<accession>A0A3A4K2Q9</accession>
<dbReference type="RefSeq" id="WP_120043791.1">
    <property type="nucleotide sequence ID" value="NZ_QZFU01000036.1"/>
</dbReference>
<dbReference type="InterPro" id="IPR013216">
    <property type="entry name" value="Methyltransf_11"/>
</dbReference>
<protein>
    <submittedName>
        <fullName evidence="3">Class I SAM-dependent methyltransferase</fullName>
    </submittedName>
</protein>
<sequence length="263" mass="29309">MNAEHRYGDVLYSHQQDSELTRLTLLGRLTNEHTLRCLGELRPRPEWRCLEIGAGTGHIASVLAHEYGATVLATDLDTSLFAPEQTSNLRIIEHDITTESFPDGHFDLIVARYVFEHLRERDDLVRKTVRWLRPGGSLLVEDFSDCVFDSSPNEIYAQVMGAFFRTLTETIGSDITYWARRFPQPLAAAGLRDIGVDAALYPCYGGGLLAEILRLSVDQLAPSMISTGSVTETQIRELNALLADPDFFDLGLISVAAWGRRVG</sequence>
<feature type="domain" description="Methyltransferase type 11" evidence="2">
    <location>
        <begin position="50"/>
        <end position="139"/>
    </location>
</feature>
<evidence type="ECO:0000313" key="4">
    <source>
        <dbReference type="Proteomes" id="UP000266677"/>
    </source>
</evidence>
<dbReference type="CDD" id="cd02440">
    <property type="entry name" value="AdoMet_MTases"/>
    <property type="match status" value="1"/>
</dbReference>
<gene>
    <name evidence="3" type="ORF">D5S18_26385</name>
</gene>
<name>A0A3A4K2Q9_9NOCA</name>
<evidence type="ECO:0000256" key="1">
    <source>
        <dbReference type="ARBA" id="ARBA00022679"/>
    </source>
</evidence>
<evidence type="ECO:0000259" key="2">
    <source>
        <dbReference type="Pfam" id="PF08241"/>
    </source>
</evidence>
<dbReference type="PANTHER" id="PTHR43861:SF3">
    <property type="entry name" value="PUTATIVE (AFU_ORTHOLOGUE AFUA_2G14390)-RELATED"/>
    <property type="match status" value="1"/>
</dbReference>
<dbReference type="PANTHER" id="PTHR43861">
    <property type="entry name" value="TRANS-ACONITATE 2-METHYLTRANSFERASE-RELATED"/>
    <property type="match status" value="1"/>
</dbReference>
<dbReference type="Proteomes" id="UP000266677">
    <property type="component" value="Unassembled WGS sequence"/>
</dbReference>
<keyword evidence="3" id="KW-0489">Methyltransferase</keyword>
<proteinExistence type="predicted"/>
<dbReference type="OrthoDB" id="3469983at2"/>
<reference evidence="3 4" key="1">
    <citation type="submission" date="2018-09" db="EMBL/GenBank/DDBJ databases">
        <title>YIM PH21274 draft genome.</title>
        <authorList>
            <person name="Miao C."/>
        </authorList>
    </citation>
    <scope>NUCLEOTIDE SEQUENCE [LARGE SCALE GENOMIC DNA]</scope>
    <source>
        <strain evidence="3 4">YIM PH 21724</strain>
    </source>
</reference>
<comment type="caution">
    <text evidence="3">The sequence shown here is derived from an EMBL/GenBank/DDBJ whole genome shotgun (WGS) entry which is preliminary data.</text>
</comment>
<dbReference type="InterPro" id="IPR029063">
    <property type="entry name" value="SAM-dependent_MTases_sf"/>
</dbReference>
<organism evidence="3 4">
    <name type="scientific">Nocardia panacis</name>
    <dbReference type="NCBI Taxonomy" id="2340916"/>
    <lineage>
        <taxon>Bacteria</taxon>
        <taxon>Bacillati</taxon>
        <taxon>Actinomycetota</taxon>
        <taxon>Actinomycetes</taxon>
        <taxon>Mycobacteriales</taxon>
        <taxon>Nocardiaceae</taxon>
        <taxon>Nocardia</taxon>
    </lineage>
</organism>
<keyword evidence="4" id="KW-1185">Reference proteome</keyword>
<dbReference type="SUPFAM" id="SSF53335">
    <property type="entry name" value="S-adenosyl-L-methionine-dependent methyltransferases"/>
    <property type="match status" value="1"/>
</dbReference>
<keyword evidence="1 3" id="KW-0808">Transferase</keyword>
<dbReference type="EMBL" id="QZFU01000036">
    <property type="protein sequence ID" value="RJO70734.1"/>
    <property type="molecule type" value="Genomic_DNA"/>
</dbReference>
<dbReference type="Gene3D" id="3.40.50.150">
    <property type="entry name" value="Vaccinia Virus protein VP39"/>
    <property type="match status" value="1"/>
</dbReference>
<dbReference type="GO" id="GO:0032259">
    <property type="term" value="P:methylation"/>
    <property type="evidence" value="ECO:0007669"/>
    <property type="project" value="UniProtKB-KW"/>
</dbReference>